<name>X6M629_RETFI</name>
<evidence type="ECO:0000313" key="3">
    <source>
        <dbReference type="Proteomes" id="UP000023152"/>
    </source>
</evidence>
<feature type="transmembrane region" description="Helical" evidence="1">
    <location>
        <begin position="45"/>
        <end position="65"/>
    </location>
</feature>
<reference evidence="2 3" key="1">
    <citation type="journal article" date="2013" name="Curr. Biol.">
        <title>The Genome of the Foraminiferan Reticulomyxa filosa.</title>
        <authorList>
            <person name="Glockner G."/>
            <person name="Hulsmann N."/>
            <person name="Schleicher M."/>
            <person name="Noegel A.A."/>
            <person name="Eichinger L."/>
            <person name="Gallinger C."/>
            <person name="Pawlowski J."/>
            <person name="Sierra R."/>
            <person name="Euteneuer U."/>
            <person name="Pillet L."/>
            <person name="Moustafa A."/>
            <person name="Platzer M."/>
            <person name="Groth M."/>
            <person name="Szafranski K."/>
            <person name="Schliwa M."/>
        </authorList>
    </citation>
    <scope>NUCLEOTIDE SEQUENCE [LARGE SCALE GENOMIC DNA]</scope>
</reference>
<protein>
    <submittedName>
        <fullName evidence="2">Uncharacterized protein</fullName>
    </submittedName>
</protein>
<evidence type="ECO:0000256" key="1">
    <source>
        <dbReference type="SAM" id="Phobius"/>
    </source>
</evidence>
<feature type="transmembrane region" description="Helical" evidence="1">
    <location>
        <begin position="77"/>
        <end position="97"/>
    </location>
</feature>
<evidence type="ECO:0000313" key="2">
    <source>
        <dbReference type="EMBL" id="ETO09443.1"/>
    </source>
</evidence>
<dbReference type="Proteomes" id="UP000023152">
    <property type="component" value="Unassembled WGS sequence"/>
</dbReference>
<feature type="non-terminal residue" evidence="2">
    <location>
        <position position="227"/>
    </location>
</feature>
<sequence length="227" mass="26347">MLILFNGYLIVEAFVINPILYIVRRGRILEFTESSEMHSFLRLKAVAELFVQSIPQLFMQLYIYFNGAGVNLGLTFRSIASAIASAVLNIVFITFILNKEAMDNEQSFFDYAILTLQKQQHTFFLFFIKKKKKRERFGYTPFVDSIAKGRTRYVDYMAFNQGQLRFNADAIRKLIGALNSKHAQVGIIRMGNTCVDLGRNADDMLILWRLRDMCSRKFIQFQEDLTD</sequence>
<feature type="transmembrane region" description="Helical" evidence="1">
    <location>
        <begin position="6"/>
        <end position="24"/>
    </location>
</feature>
<dbReference type="EMBL" id="ASPP01024065">
    <property type="protein sequence ID" value="ETO09443.1"/>
    <property type="molecule type" value="Genomic_DNA"/>
</dbReference>
<dbReference type="AlphaFoldDB" id="X6M629"/>
<keyword evidence="1" id="KW-1133">Transmembrane helix</keyword>
<organism evidence="2 3">
    <name type="scientific">Reticulomyxa filosa</name>
    <dbReference type="NCBI Taxonomy" id="46433"/>
    <lineage>
        <taxon>Eukaryota</taxon>
        <taxon>Sar</taxon>
        <taxon>Rhizaria</taxon>
        <taxon>Retaria</taxon>
        <taxon>Foraminifera</taxon>
        <taxon>Monothalamids</taxon>
        <taxon>Reticulomyxidae</taxon>
        <taxon>Reticulomyxa</taxon>
    </lineage>
</organism>
<comment type="caution">
    <text evidence="2">The sequence shown here is derived from an EMBL/GenBank/DDBJ whole genome shotgun (WGS) entry which is preliminary data.</text>
</comment>
<gene>
    <name evidence="2" type="ORF">RFI_27934</name>
</gene>
<keyword evidence="1" id="KW-0472">Membrane</keyword>
<proteinExistence type="predicted"/>
<keyword evidence="1" id="KW-0812">Transmembrane</keyword>
<accession>X6M629</accession>
<keyword evidence="3" id="KW-1185">Reference proteome</keyword>